<dbReference type="Gene3D" id="3.50.30.30">
    <property type="match status" value="1"/>
</dbReference>
<dbReference type="SUPFAM" id="SSF52025">
    <property type="entry name" value="PA domain"/>
    <property type="match status" value="1"/>
</dbReference>
<dbReference type="Proteomes" id="UP001519460">
    <property type="component" value="Unassembled WGS sequence"/>
</dbReference>
<dbReference type="AlphaFoldDB" id="A0ABD0JDA6"/>
<dbReference type="FunFam" id="3.40.630.10:FF:000101">
    <property type="entry name" value="N-acetylated alpha-linked acidic dipeptidase like 1"/>
    <property type="match status" value="1"/>
</dbReference>
<dbReference type="SUPFAM" id="SSF47672">
    <property type="entry name" value="Transferrin receptor-like dimerisation domain"/>
    <property type="match status" value="1"/>
</dbReference>
<name>A0ABD0JDA6_9CAEN</name>
<feature type="domain" description="Transferrin receptor-like dimerisation" evidence="4">
    <location>
        <begin position="601"/>
        <end position="689"/>
    </location>
</feature>
<evidence type="ECO:0000313" key="6">
    <source>
        <dbReference type="EMBL" id="KAK7471446.1"/>
    </source>
</evidence>
<organism evidence="6 7">
    <name type="scientific">Batillaria attramentaria</name>
    <dbReference type="NCBI Taxonomy" id="370345"/>
    <lineage>
        <taxon>Eukaryota</taxon>
        <taxon>Metazoa</taxon>
        <taxon>Spiralia</taxon>
        <taxon>Lophotrochozoa</taxon>
        <taxon>Mollusca</taxon>
        <taxon>Gastropoda</taxon>
        <taxon>Caenogastropoda</taxon>
        <taxon>Sorbeoconcha</taxon>
        <taxon>Cerithioidea</taxon>
        <taxon>Batillariidae</taxon>
        <taxon>Batillaria</taxon>
    </lineage>
</organism>
<dbReference type="InterPro" id="IPR007484">
    <property type="entry name" value="Peptidase_M28"/>
</dbReference>
<feature type="domain" description="Peptidase M28" evidence="5">
    <location>
        <begin position="404"/>
        <end position="526"/>
    </location>
</feature>
<comment type="caution">
    <text evidence="6">The sequence shown here is derived from an EMBL/GenBank/DDBJ whole genome shotgun (WGS) entry which is preliminary data.</text>
</comment>
<evidence type="ECO:0000256" key="1">
    <source>
        <dbReference type="ARBA" id="ARBA00005634"/>
    </source>
</evidence>
<dbReference type="InterPro" id="IPR046450">
    <property type="entry name" value="PA_dom_sf"/>
</dbReference>
<evidence type="ECO:0000256" key="2">
    <source>
        <dbReference type="SAM" id="Phobius"/>
    </source>
</evidence>
<dbReference type="EMBL" id="JACVVK020000493">
    <property type="protein sequence ID" value="KAK7471446.1"/>
    <property type="molecule type" value="Genomic_DNA"/>
</dbReference>
<dbReference type="PANTHER" id="PTHR10404">
    <property type="entry name" value="N-ACETYLATED-ALPHA-LINKED ACIDIC DIPEPTIDASE"/>
    <property type="match status" value="1"/>
</dbReference>
<sequence length="704" mass="79242">IPTRGYIAGKPVSRWEAADSDNIDIEYKNLDRPGKQGWCTECLSGPKGMVVRLLFLILLFCVGLVFGYVIRKSTCGDSGVSAPPADKFVPIQQDYSDTVRQQLQDRINHIPNFDDSIKVVTDRFPLSGVGNTNGLLFFIRNWLATYSELDTASILNYTVQLMYPNYTLEGSNAVSIVSGNDTIFQTHTNQTNVHPNYLPFCAFSHSGNVKGDLVYGHYGRKVDFERLTQLGVNFTDTIVLIRYGKIHPSNKIQHAEQFGVKGVIFYPDPHDYANSNDNSGNFDVTDTWWLPGDAVIRTSVRYWLTGDPLTPDYPAVDGIPRLSADHSSYPTLPAFPVSYNDARTLMEDLGGVDVPAEWKGGLGVPYKTGPGYTGASIGHEVELNVLNEYSFREIHNILATIHGQYEKGWRPRRTIIFAGWDASKYGHVGAYEWTQEYEQQLSSGAVAYINLDAAVRGNYTFYAEANPLLYDVIYEATKTVTCPEENHKGTVYDEWSRRLKNSEFSADKPWIADLPGDSDHSPFLYRLVYGTLNDTLDYFTTFIDPNYTSTQALVRVVSDIVLRLSDTAILPLNVEGYSHLLDRGIKGLEPHEDKLRKADLDMELLLSAKKDFTTAASVFRQRYSTINKKNISEFEVRFLNDKLIRVSRAFVHSGGVMSQPWYRNILMAPHPENLNEEVIFPGIITALLQADMLIFELPFAHDSK</sequence>
<evidence type="ECO:0000259" key="4">
    <source>
        <dbReference type="Pfam" id="PF04253"/>
    </source>
</evidence>
<dbReference type="Pfam" id="PF04389">
    <property type="entry name" value="Peptidase_M28"/>
    <property type="match status" value="1"/>
</dbReference>
<evidence type="ECO:0000259" key="3">
    <source>
        <dbReference type="Pfam" id="PF02225"/>
    </source>
</evidence>
<dbReference type="InterPro" id="IPR003137">
    <property type="entry name" value="PA_domain"/>
</dbReference>
<feature type="non-terminal residue" evidence="6">
    <location>
        <position position="1"/>
    </location>
</feature>
<protein>
    <submittedName>
        <fullName evidence="6">Uncharacterized protein</fullName>
    </submittedName>
</protein>
<accession>A0ABD0JDA6</accession>
<dbReference type="InterPro" id="IPR036757">
    <property type="entry name" value="TFR-like_dimer_dom_sf"/>
</dbReference>
<keyword evidence="2" id="KW-1133">Transmembrane helix</keyword>
<evidence type="ECO:0000259" key="5">
    <source>
        <dbReference type="Pfam" id="PF04389"/>
    </source>
</evidence>
<dbReference type="InterPro" id="IPR039373">
    <property type="entry name" value="Peptidase_M28B"/>
</dbReference>
<keyword evidence="7" id="KW-1185">Reference proteome</keyword>
<gene>
    <name evidence="6" type="ORF">BaRGS_00035934</name>
</gene>
<dbReference type="Pfam" id="PF02225">
    <property type="entry name" value="PA"/>
    <property type="match status" value="1"/>
</dbReference>
<dbReference type="SUPFAM" id="SSF53187">
    <property type="entry name" value="Zn-dependent exopeptidases"/>
    <property type="match status" value="1"/>
</dbReference>
<feature type="domain" description="PA" evidence="3">
    <location>
        <begin position="209"/>
        <end position="293"/>
    </location>
</feature>
<comment type="similarity">
    <text evidence="1">Belongs to the peptidase M28 family. M28B subfamily.</text>
</comment>
<feature type="transmembrane region" description="Helical" evidence="2">
    <location>
        <begin position="53"/>
        <end position="70"/>
    </location>
</feature>
<keyword evidence="2" id="KW-0472">Membrane</keyword>
<dbReference type="Gene3D" id="3.40.630.10">
    <property type="entry name" value="Zn peptidases"/>
    <property type="match status" value="1"/>
</dbReference>
<proteinExistence type="inferred from homology"/>
<evidence type="ECO:0000313" key="7">
    <source>
        <dbReference type="Proteomes" id="UP001519460"/>
    </source>
</evidence>
<dbReference type="Gene3D" id="1.20.930.40">
    <property type="entry name" value="Transferrin receptor-like, dimerisation domain"/>
    <property type="match status" value="1"/>
</dbReference>
<keyword evidence="2" id="KW-0812">Transmembrane</keyword>
<dbReference type="InterPro" id="IPR007365">
    <property type="entry name" value="TFR-like_dimer_dom"/>
</dbReference>
<dbReference type="PANTHER" id="PTHR10404:SF77">
    <property type="entry name" value="GLUTAMATE CARBOXYPEPTIDASE 2 HOMOLOG"/>
    <property type="match status" value="1"/>
</dbReference>
<dbReference type="Pfam" id="PF04253">
    <property type="entry name" value="TFR_dimer"/>
    <property type="match status" value="1"/>
</dbReference>
<reference evidence="6 7" key="1">
    <citation type="journal article" date="2023" name="Sci. Data">
        <title>Genome assembly of the Korean intertidal mud-creeper Batillaria attramentaria.</title>
        <authorList>
            <person name="Patra A.K."/>
            <person name="Ho P.T."/>
            <person name="Jun S."/>
            <person name="Lee S.J."/>
            <person name="Kim Y."/>
            <person name="Won Y.J."/>
        </authorList>
    </citation>
    <scope>NUCLEOTIDE SEQUENCE [LARGE SCALE GENOMIC DNA]</scope>
    <source>
        <strain evidence="6">Wonlab-2016</strain>
    </source>
</reference>